<evidence type="ECO:0000313" key="2">
    <source>
        <dbReference type="EMBL" id="KAF2656591.1"/>
    </source>
</evidence>
<protein>
    <submittedName>
        <fullName evidence="2">Uncharacterized protein</fullName>
    </submittedName>
</protein>
<accession>A0A6A6TBG0</accession>
<gene>
    <name evidence="2" type="ORF">K491DRAFT_677894</name>
</gene>
<sequence length="160" mass="17182">MAQGNENQNPQLNCGAGQGGCDPGRTCVYTLPIEQCDYNKEGTDCKGLCVEETYPDVHHDPGERRDDADSGCGTWSSSTGKQPLDTDPHCIIPGGDVRILSYSLNARCYCKFYTEPDCQTPPGDASQVHTVHGPQDGDLGNAYTSYRMASPELHGGPALI</sequence>
<feature type="region of interest" description="Disordered" evidence="1">
    <location>
        <begin position="56"/>
        <end position="87"/>
    </location>
</feature>
<evidence type="ECO:0000256" key="1">
    <source>
        <dbReference type="SAM" id="MobiDB-lite"/>
    </source>
</evidence>
<dbReference type="AlphaFoldDB" id="A0A6A6TBG0"/>
<dbReference type="EMBL" id="MU004334">
    <property type="protein sequence ID" value="KAF2656591.1"/>
    <property type="molecule type" value="Genomic_DNA"/>
</dbReference>
<evidence type="ECO:0000313" key="3">
    <source>
        <dbReference type="Proteomes" id="UP000799324"/>
    </source>
</evidence>
<dbReference type="Proteomes" id="UP000799324">
    <property type="component" value="Unassembled WGS sequence"/>
</dbReference>
<name>A0A6A6TBG0_9PLEO</name>
<proteinExistence type="predicted"/>
<organism evidence="2 3">
    <name type="scientific">Lophiostoma macrostomum CBS 122681</name>
    <dbReference type="NCBI Taxonomy" id="1314788"/>
    <lineage>
        <taxon>Eukaryota</taxon>
        <taxon>Fungi</taxon>
        <taxon>Dikarya</taxon>
        <taxon>Ascomycota</taxon>
        <taxon>Pezizomycotina</taxon>
        <taxon>Dothideomycetes</taxon>
        <taxon>Pleosporomycetidae</taxon>
        <taxon>Pleosporales</taxon>
        <taxon>Lophiostomataceae</taxon>
        <taxon>Lophiostoma</taxon>
    </lineage>
</organism>
<feature type="compositionally biased region" description="Basic and acidic residues" evidence="1">
    <location>
        <begin position="56"/>
        <end position="68"/>
    </location>
</feature>
<keyword evidence="3" id="KW-1185">Reference proteome</keyword>
<reference evidence="2" key="1">
    <citation type="journal article" date="2020" name="Stud. Mycol.">
        <title>101 Dothideomycetes genomes: a test case for predicting lifestyles and emergence of pathogens.</title>
        <authorList>
            <person name="Haridas S."/>
            <person name="Albert R."/>
            <person name="Binder M."/>
            <person name="Bloem J."/>
            <person name="Labutti K."/>
            <person name="Salamov A."/>
            <person name="Andreopoulos B."/>
            <person name="Baker S."/>
            <person name="Barry K."/>
            <person name="Bills G."/>
            <person name="Bluhm B."/>
            <person name="Cannon C."/>
            <person name="Castanera R."/>
            <person name="Culley D."/>
            <person name="Daum C."/>
            <person name="Ezra D."/>
            <person name="Gonzalez J."/>
            <person name="Henrissat B."/>
            <person name="Kuo A."/>
            <person name="Liang C."/>
            <person name="Lipzen A."/>
            <person name="Lutzoni F."/>
            <person name="Magnuson J."/>
            <person name="Mondo S."/>
            <person name="Nolan M."/>
            <person name="Ohm R."/>
            <person name="Pangilinan J."/>
            <person name="Park H.-J."/>
            <person name="Ramirez L."/>
            <person name="Alfaro M."/>
            <person name="Sun H."/>
            <person name="Tritt A."/>
            <person name="Yoshinaga Y."/>
            <person name="Zwiers L.-H."/>
            <person name="Turgeon B."/>
            <person name="Goodwin S."/>
            <person name="Spatafora J."/>
            <person name="Crous P."/>
            <person name="Grigoriev I."/>
        </authorList>
    </citation>
    <scope>NUCLEOTIDE SEQUENCE</scope>
    <source>
        <strain evidence="2">CBS 122681</strain>
    </source>
</reference>